<dbReference type="PROSITE" id="PS50111">
    <property type="entry name" value="CHEMOTAXIS_TRANSDUC_2"/>
    <property type="match status" value="1"/>
</dbReference>
<dbReference type="PRINTS" id="PR00260">
    <property type="entry name" value="CHEMTRNSDUCR"/>
</dbReference>
<keyword evidence="4" id="KW-0472">Membrane</keyword>
<evidence type="ECO:0000313" key="8">
    <source>
        <dbReference type="Proteomes" id="UP000180215"/>
    </source>
</evidence>
<keyword evidence="4" id="KW-1133">Transmembrane helix</keyword>
<protein>
    <submittedName>
        <fullName evidence="7">Chemotaxis protein</fullName>
    </submittedName>
</protein>
<dbReference type="GO" id="GO:0004888">
    <property type="term" value="F:transmembrane signaling receptor activity"/>
    <property type="evidence" value="ECO:0007669"/>
    <property type="project" value="InterPro"/>
</dbReference>
<accession>A0A1S1NZK9</accession>
<dbReference type="InterPro" id="IPR003660">
    <property type="entry name" value="HAMP_dom"/>
</dbReference>
<dbReference type="GO" id="GO:0016020">
    <property type="term" value="C:membrane"/>
    <property type="evidence" value="ECO:0007669"/>
    <property type="project" value="InterPro"/>
</dbReference>
<dbReference type="InterPro" id="IPR004089">
    <property type="entry name" value="MCPsignal_dom"/>
</dbReference>
<comment type="caution">
    <text evidence="7">The sequence shown here is derived from an EMBL/GenBank/DDBJ whole genome shotgun (WGS) entry which is preliminary data.</text>
</comment>
<dbReference type="SMART" id="SM01358">
    <property type="entry name" value="HBM"/>
    <property type="match status" value="1"/>
</dbReference>
<dbReference type="InterPro" id="IPR032255">
    <property type="entry name" value="HBM"/>
</dbReference>
<dbReference type="SMART" id="SM00283">
    <property type="entry name" value="MA"/>
    <property type="match status" value="1"/>
</dbReference>
<evidence type="ECO:0000313" key="7">
    <source>
        <dbReference type="EMBL" id="OHV16143.1"/>
    </source>
</evidence>
<dbReference type="Gene3D" id="1.10.287.950">
    <property type="entry name" value="Methyl-accepting chemotaxis protein"/>
    <property type="match status" value="1"/>
</dbReference>
<evidence type="ECO:0000256" key="4">
    <source>
        <dbReference type="SAM" id="Phobius"/>
    </source>
</evidence>
<dbReference type="InterPro" id="IPR004090">
    <property type="entry name" value="Chemotax_Me-accpt_rcpt"/>
</dbReference>
<dbReference type="PROSITE" id="PS50885">
    <property type="entry name" value="HAMP"/>
    <property type="match status" value="1"/>
</dbReference>
<dbReference type="Gene3D" id="6.10.340.10">
    <property type="match status" value="1"/>
</dbReference>
<keyword evidence="1 3" id="KW-0807">Transducer</keyword>
<evidence type="ECO:0000259" key="5">
    <source>
        <dbReference type="PROSITE" id="PS50111"/>
    </source>
</evidence>
<dbReference type="EMBL" id="MNAO01000159">
    <property type="protein sequence ID" value="OHV16143.1"/>
    <property type="molecule type" value="Genomic_DNA"/>
</dbReference>
<comment type="similarity">
    <text evidence="2">Belongs to the methyl-accepting chemotaxis (MCP) protein family.</text>
</comment>
<proteinExistence type="inferred from homology"/>
<name>A0A1S1NZK9_METEX</name>
<dbReference type="PANTHER" id="PTHR32089:SF112">
    <property type="entry name" value="LYSOZYME-LIKE PROTEIN-RELATED"/>
    <property type="match status" value="1"/>
</dbReference>
<dbReference type="PANTHER" id="PTHR32089">
    <property type="entry name" value="METHYL-ACCEPTING CHEMOTAXIS PROTEIN MCPB"/>
    <property type="match status" value="1"/>
</dbReference>
<evidence type="ECO:0000256" key="1">
    <source>
        <dbReference type="ARBA" id="ARBA00023224"/>
    </source>
</evidence>
<dbReference type="SMART" id="SM00304">
    <property type="entry name" value="HAMP"/>
    <property type="match status" value="1"/>
</dbReference>
<dbReference type="Proteomes" id="UP000180215">
    <property type="component" value="Unassembled WGS sequence"/>
</dbReference>
<reference evidence="7 8" key="1">
    <citation type="submission" date="2016-10" db="EMBL/GenBank/DDBJ databases">
        <title>Draft genome sequence of Methylobacterium extorquens CP3, a seed endophyte of Crotalaria pumila with plant growth-promoting and metal tolerance properties.</title>
        <authorList>
            <person name="Sanchez-Lopez A.S."/>
            <person name="Van Hamme J.D."/>
            <person name="Thijs S."/>
            <person name="Mcammond B.M."/>
            <person name="Stevens V."/>
            <person name="Gonzalez-Chavez M.D.C."/>
            <person name="Vangronsveld J."/>
        </authorList>
    </citation>
    <scope>NUCLEOTIDE SEQUENCE [LARGE SCALE GENOMIC DNA]</scope>
    <source>
        <strain evidence="7 8">CP3</strain>
    </source>
</reference>
<dbReference type="CDD" id="cd06225">
    <property type="entry name" value="HAMP"/>
    <property type="match status" value="1"/>
</dbReference>
<feature type="domain" description="HAMP" evidence="6">
    <location>
        <begin position="316"/>
        <end position="369"/>
    </location>
</feature>
<dbReference type="AlphaFoldDB" id="A0A1S1NZK9"/>
<feature type="domain" description="Methyl-accepting transducer" evidence="5">
    <location>
        <begin position="409"/>
        <end position="645"/>
    </location>
</feature>
<sequence length="665" mass="70329">MKTGIRTRLHGGFSALVALSCGMGAFSYTQLDSLDEMFRARAQLESAARTLYTINGLSDRLIGQAAQYRLTQAPDYTTGMFASLDSIRQGSEKLIESTPSPERRAAYERLRDQSTDLGKALPKLVELGAQIRENRAAVYANGDDLTKASGVLVAQLRATGQDAVIAQAVEVERTLLLFRIMNWRFLATKDPKGRALSANAFGNAEAALAKLKALDLTAADQETAKLVGETQNRLNKSIVAASQAIVESETFFEETLKPRVDGINATGLSVRSKLETALQDGVEQSNALMTRAKTVQLILLGLILATGAALAFLIARSLIRPISGMTAAMSRLAAGETAIEVPSRDAVDEMGRMAEAVEVFRQNAVARVELEAERVAQQSARQRRADHVDGLVRGFEEKIAASIAIVTSAATELDSTARSMTQVADNTNGQAVTSSAAAEEATVNVQTVAAAAEEMVASLSEIERRVQQSNDVAGHASHEARTTTDSMSHLSRAAEKIGEAVTMISGLASQTNLLALNATIEAARAGEAGRGFAVVATEVKELAAQTARTTEAISDQVSAIQTASTQALGAIQQIGRTIVSVNDITASIAATVVQQTAATNEIARNASEAARGTQDVSMSVAQVQALSSETGSAAQQVMMASSELSTQSENVRREVEDFLAAIRAA</sequence>
<dbReference type="Pfam" id="PF00015">
    <property type="entry name" value="MCPsignal"/>
    <property type="match status" value="1"/>
</dbReference>
<keyword evidence="4" id="KW-0812">Transmembrane</keyword>
<dbReference type="PROSITE" id="PS51257">
    <property type="entry name" value="PROKAR_LIPOPROTEIN"/>
    <property type="match status" value="1"/>
</dbReference>
<dbReference type="SUPFAM" id="SSF58104">
    <property type="entry name" value="Methyl-accepting chemotaxis protein (MCP) signaling domain"/>
    <property type="match status" value="1"/>
</dbReference>
<organism evidence="7 8">
    <name type="scientific">Methylorubrum extorquens</name>
    <name type="common">Methylobacterium dichloromethanicum</name>
    <name type="synonym">Methylobacterium extorquens</name>
    <dbReference type="NCBI Taxonomy" id="408"/>
    <lineage>
        <taxon>Bacteria</taxon>
        <taxon>Pseudomonadati</taxon>
        <taxon>Pseudomonadota</taxon>
        <taxon>Alphaproteobacteria</taxon>
        <taxon>Hyphomicrobiales</taxon>
        <taxon>Methylobacteriaceae</taxon>
        <taxon>Methylorubrum</taxon>
    </lineage>
</organism>
<dbReference type="GO" id="GO:0007165">
    <property type="term" value="P:signal transduction"/>
    <property type="evidence" value="ECO:0007669"/>
    <property type="project" value="UniProtKB-KW"/>
</dbReference>
<dbReference type="Pfam" id="PF00672">
    <property type="entry name" value="HAMP"/>
    <property type="match status" value="1"/>
</dbReference>
<evidence type="ECO:0000259" key="6">
    <source>
        <dbReference type="PROSITE" id="PS50885"/>
    </source>
</evidence>
<dbReference type="GO" id="GO:0006935">
    <property type="term" value="P:chemotaxis"/>
    <property type="evidence" value="ECO:0007669"/>
    <property type="project" value="InterPro"/>
</dbReference>
<gene>
    <name evidence="7" type="ORF">BK022_14055</name>
</gene>
<evidence type="ECO:0000256" key="2">
    <source>
        <dbReference type="ARBA" id="ARBA00029447"/>
    </source>
</evidence>
<feature type="transmembrane region" description="Helical" evidence="4">
    <location>
        <begin position="295"/>
        <end position="315"/>
    </location>
</feature>
<evidence type="ECO:0000256" key="3">
    <source>
        <dbReference type="PROSITE-ProRule" id="PRU00284"/>
    </source>
</evidence>